<dbReference type="InterPro" id="IPR000835">
    <property type="entry name" value="HTH_MarR-typ"/>
</dbReference>
<evidence type="ECO:0000256" key="1">
    <source>
        <dbReference type="ARBA" id="ARBA00023015"/>
    </source>
</evidence>
<dbReference type="Proteomes" id="UP000010301">
    <property type="component" value="Unassembled WGS sequence"/>
</dbReference>
<dbReference type="STRING" id="525245.HMPREF0044_1081"/>
<keyword evidence="2" id="KW-0238">DNA-binding</keyword>
<proteinExistence type="predicted"/>
<evidence type="ECO:0000259" key="4">
    <source>
        <dbReference type="PROSITE" id="PS50995"/>
    </source>
</evidence>
<reference evidence="5 6" key="1">
    <citation type="submission" date="2009-01" db="EMBL/GenBank/DDBJ databases">
        <authorList>
            <person name="Qin X."/>
            <person name="Bachman B."/>
            <person name="Battles P."/>
            <person name="Bell A."/>
            <person name="Bess C."/>
            <person name="Bickham C."/>
            <person name="Chaboub L."/>
            <person name="Chen D."/>
            <person name="Coyle M."/>
            <person name="Deiros D.R."/>
            <person name="Dinh H."/>
            <person name="Forbes L."/>
            <person name="Fowler G."/>
            <person name="Francisco L."/>
            <person name="Fu Q."/>
            <person name="Gubbala S."/>
            <person name="Hale W."/>
            <person name="Han Y."/>
            <person name="Hemphill L."/>
            <person name="Highlander S.K."/>
            <person name="Hirani K."/>
            <person name="Hogues M."/>
            <person name="Jackson L."/>
            <person name="Jakkamsetti A."/>
            <person name="Javaid M."/>
            <person name="Jiang H."/>
            <person name="Korchina V."/>
            <person name="Kovar C."/>
            <person name="Lara F."/>
            <person name="Lee S."/>
            <person name="Mata R."/>
            <person name="Mathew T."/>
            <person name="Moen C."/>
            <person name="Morales K."/>
            <person name="Munidasa M."/>
            <person name="Nazareth L."/>
            <person name="Ngo R."/>
            <person name="Nguyen L."/>
            <person name="Okwuonu G."/>
            <person name="Ongeri F."/>
            <person name="Patil S."/>
            <person name="Petrosino J."/>
            <person name="Pham C."/>
            <person name="Pham P."/>
            <person name="Pu L.-L."/>
            <person name="Puazo M."/>
            <person name="Raj R."/>
            <person name="Reid J."/>
            <person name="Rouhana J."/>
            <person name="Saada N."/>
            <person name="Shang Y."/>
            <person name="Simmons D."/>
            <person name="Thornton R."/>
            <person name="Warren J."/>
            <person name="Weissenberger G."/>
            <person name="Zhang J."/>
            <person name="Zhang L."/>
            <person name="Zhou C."/>
            <person name="Zhu D."/>
            <person name="Muzny D."/>
            <person name="Worley K."/>
            <person name="Gibbs R."/>
        </authorList>
    </citation>
    <scope>NUCLEOTIDE SEQUENCE [LARGE SCALE GENOMIC DNA]</scope>
    <source>
        <strain evidence="5 6">DSM 15436</strain>
    </source>
</reference>
<dbReference type="PROSITE" id="PS50995">
    <property type="entry name" value="HTH_MARR_2"/>
    <property type="match status" value="1"/>
</dbReference>
<dbReference type="GO" id="GO:0006950">
    <property type="term" value="P:response to stress"/>
    <property type="evidence" value="ECO:0007669"/>
    <property type="project" value="TreeGrafter"/>
</dbReference>
<dbReference type="SMART" id="SM00347">
    <property type="entry name" value="HTH_MARR"/>
    <property type="match status" value="1"/>
</dbReference>
<evidence type="ECO:0000313" key="6">
    <source>
        <dbReference type="Proteomes" id="UP000010301"/>
    </source>
</evidence>
<keyword evidence="6" id="KW-1185">Reference proteome</keyword>
<dbReference type="AlphaFoldDB" id="C0W0K3"/>
<keyword evidence="3" id="KW-0804">Transcription</keyword>
<dbReference type="EMBL" id="ACFG01000030">
    <property type="protein sequence ID" value="EEH64062.1"/>
    <property type="molecule type" value="Genomic_DNA"/>
</dbReference>
<dbReference type="OrthoDB" id="8635520at2"/>
<dbReference type="Pfam" id="PF22381">
    <property type="entry name" value="Staph_reg_Sar_Rot"/>
    <property type="match status" value="1"/>
</dbReference>
<feature type="domain" description="HTH marR-type" evidence="4">
    <location>
        <begin position="12"/>
        <end position="148"/>
    </location>
</feature>
<organism evidence="5 6">
    <name type="scientific">Gleimia coleocanis DSM 15436</name>
    <dbReference type="NCBI Taxonomy" id="525245"/>
    <lineage>
        <taxon>Bacteria</taxon>
        <taxon>Bacillati</taxon>
        <taxon>Actinomycetota</taxon>
        <taxon>Actinomycetes</taxon>
        <taxon>Actinomycetales</taxon>
        <taxon>Actinomycetaceae</taxon>
        <taxon>Gleimia</taxon>
    </lineage>
</organism>
<dbReference type="InterPro" id="IPR036390">
    <property type="entry name" value="WH_DNA-bd_sf"/>
</dbReference>
<dbReference type="PANTHER" id="PTHR33164:SF99">
    <property type="entry name" value="MARR FAMILY REGULATORY PROTEIN"/>
    <property type="match status" value="1"/>
</dbReference>
<dbReference type="InterPro" id="IPR039422">
    <property type="entry name" value="MarR/SlyA-like"/>
</dbReference>
<protein>
    <submittedName>
        <fullName evidence="5">Transcriptional regulator, MarR family</fullName>
    </submittedName>
</protein>
<dbReference type="PANTHER" id="PTHR33164">
    <property type="entry name" value="TRANSCRIPTIONAL REGULATOR, MARR FAMILY"/>
    <property type="match status" value="1"/>
</dbReference>
<dbReference type="Gene3D" id="1.10.10.10">
    <property type="entry name" value="Winged helix-like DNA-binding domain superfamily/Winged helix DNA-binding domain"/>
    <property type="match status" value="1"/>
</dbReference>
<dbReference type="HOGENOM" id="CLU_083287_2_2_11"/>
<comment type="caution">
    <text evidence="5">The sequence shown here is derived from an EMBL/GenBank/DDBJ whole genome shotgun (WGS) entry which is preliminary data.</text>
</comment>
<dbReference type="InterPro" id="IPR036388">
    <property type="entry name" value="WH-like_DNA-bd_sf"/>
</dbReference>
<dbReference type="eggNOG" id="COG1846">
    <property type="taxonomic scope" value="Bacteria"/>
</dbReference>
<evidence type="ECO:0000256" key="3">
    <source>
        <dbReference type="ARBA" id="ARBA00023163"/>
    </source>
</evidence>
<keyword evidence="1" id="KW-0805">Transcription regulation</keyword>
<dbReference type="GO" id="GO:0003700">
    <property type="term" value="F:DNA-binding transcription factor activity"/>
    <property type="evidence" value="ECO:0007669"/>
    <property type="project" value="InterPro"/>
</dbReference>
<dbReference type="GO" id="GO:0003677">
    <property type="term" value="F:DNA binding"/>
    <property type="evidence" value="ECO:0007669"/>
    <property type="project" value="UniProtKB-KW"/>
</dbReference>
<dbReference type="RefSeq" id="WP_006546853.1">
    <property type="nucleotide sequence ID" value="NZ_DS999543.1"/>
</dbReference>
<gene>
    <name evidence="5" type="ORF">HMPREF0044_1081</name>
</gene>
<sequence>MAADLEHIEFVRDRAWQVFSEVSMRLSFMRNTKIKNELHLAPAEYEALTTLYLAEDGSMRMGVLADNMCFSPSRLSYVISGLIERNLVEKSISAKDGRGYIAQITDDGRRIWEQANAMERDLFRQHFLSLLSIADQEELSRIFAPLEEHLPALRDINHRF</sequence>
<dbReference type="InterPro" id="IPR055166">
    <property type="entry name" value="Transc_reg_Sar_Rot_HTH"/>
</dbReference>
<dbReference type="SUPFAM" id="SSF46785">
    <property type="entry name" value="Winged helix' DNA-binding domain"/>
    <property type="match status" value="1"/>
</dbReference>
<name>C0W0K3_9ACTO</name>
<evidence type="ECO:0000256" key="2">
    <source>
        <dbReference type="ARBA" id="ARBA00023125"/>
    </source>
</evidence>
<accession>C0W0K3</accession>
<evidence type="ECO:0000313" key="5">
    <source>
        <dbReference type="EMBL" id="EEH64062.1"/>
    </source>
</evidence>